<dbReference type="PANTHER" id="PTHR33067:SF31">
    <property type="entry name" value="RNA-DIRECTED DNA POLYMERASE"/>
    <property type="match status" value="1"/>
</dbReference>
<feature type="compositionally biased region" description="Basic residues" evidence="8">
    <location>
        <begin position="2342"/>
        <end position="2353"/>
    </location>
</feature>
<comment type="caution">
    <text evidence="10">The sequence shown here is derived from an EMBL/GenBank/DDBJ whole genome shotgun (WGS) entry which is preliminary data.</text>
</comment>
<keyword evidence="11" id="KW-1185">Reference proteome</keyword>
<evidence type="ECO:0000256" key="5">
    <source>
        <dbReference type="ARBA" id="ARBA00022833"/>
    </source>
</evidence>
<evidence type="ECO:0000256" key="2">
    <source>
        <dbReference type="ARBA" id="ARBA00022723"/>
    </source>
</evidence>
<organism evidence="10 11">
    <name type="scientific">Arabidopsis thaliana x Arabidopsis arenosa</name>
    <dbReference type="NCBI Taxonomy" id="1240361"/>
    <lineage>
        <taxon>Eukaryota</taxon>
        <taxon>Viridiplantae</taxon>
        <taxon>Streptophyta</taxon>
        <taxon>Embryophyta</taxon>
        <taxon>Tracheophyta</taxon>
        <taxon>Spermatophyta</taxon>
        <taxon>Magnoliopsida</taxon>
        <taxon>eudicotyledons</taxon>
        <taxon>Gunneridae</taxon>
        <taxon>Pentapetalae</taxon>
        <taxon>rosids</taxon>
        <taxon>malvids</taxon>
        <taxon>Brassicales</taxon>
        <taxon>Brassicaceae</taxon>
        <taxon>Camelineae</taxon>
        <taxon>Arabidopsis</taxon>
    </lineage>
</organism>
<feature type="compositionally biased region" description="Low complexity" evidence="8">
    <location>
        <begin position="1515"/>
        <end position="1535"/>
    </location>
</feature>
<keyword evidence="7" id="KW-0175">Coiled coil</keyword>
<dbReference type="PANTHER" id="PTHR33067">
    <property type="entry name" value="RNA-DIRECTED DNA POLYMERASE-RELATED"/>
    <property type="match status" value="1"/>
</dbReference>
<feature type="region of interest" description="Disordered" evidence="8">
    <location>
        <begin position="3165"/>
        <end position="3276"/>
    </location>
</feature>
<dbReference type="GO" id="GO:0008234">
    <property type="term" value="F:cysteine-type peptidase activity"/>
    <property type="evidence" value="ECO:0007669"/>
    <property type="project" value="InterPro"/>
</dbReference>
<evidence type="ECO:0000256" key="1">
    <source>
        <dbReference type="ARBA" id="ARBA00022670"/>
    </source>
</evidence>
<name>A0A8T2FIU3_9BRAS</name>
<dbReference type="InterPro" id="IPR003653">
    <property type="entry name" value="Peptidase_C48_C"/>
</dbReference>
<feature type="compositionally biased region" description="Polar residues" evidence="8">
    <location>
        <begin position="3165"/>
        <end position="3180"/>
    </location>
</feature>
<dbReference type="InterPro" id="IPR004252">
    <property type="entry name" value="Probable_transposase_24"/>
</dbReference>
<dbReference type="GO" id="GO:0008270">
    <property type="term" value="F:zinc ion binding"/>
    <property type="evidence" value="ECO:0007669"/>
    <property type="project" value="UniProtKB-KW"/>
</dbReference>
<feature type="domain" description="GRF-type" evidence="9">
    <location>
        <begin position="661"/>
        <end position="703"/>
    </location>
</feature>
<dbReference type="InterPro" id="IPR005162">
    <property type="entry name" value="Retrotrans_gag_dom"/>
</dbReference>
<dbReference type="InterPro" id="IPR004264">
    <property type="entry name" value="Transposase_23"/>
</dbReference>
<feature type="region of interest" description="Disordered" evidence="8">
    <location>
        <begin position="2669"/>
        <end position="2715"/>
    </location>
</feature>
<reference evidence="10 11" key="1">
    <citation type="submission" date="2020-12" db="EMBL/GenBank/DDBJ databases">
        <title>Concerted genomic and epigenomic changes stabilize Arabidopsis allopolyploids.</title>
        <authorList>
            <person name="Chen Z."/>
        </authorList>
    </citation>
    <scope>NUCLEOTIDE SEQUENCE [LARGE SCALE GENOMIC DNA]</scope>
    <source>
        <strain evidence="10">Allo738</strain>
        <tissue evidence="10">Leaf</tissue>
    </source>
</reference>
<keyword evidence="3 6" id="KW-0863">Zinc-finger</keyword>
<dbReference type="GO" id="GO:0006508">
    <property type="term" value="P:proteolysis"/>
    <property type="evidence" value="ECO:0007669"/>
    <property type="project" value="UniProtKB-KW"/>
</dbReference>
<feature type="region of interest" description="Disordered" evidence="8">
    <location>
        <begin position="2039"/>
        <end position="2068"/>
    </location>
</feature>
<feature type="region of interest" description="Disordered" evidence="8">
    <location>
        <begin position="2340"/>
        <end position="2378"/>
    </location>
</feature>
<feature type="compositionally biased region" description="Basic and acidic residues" evidence="8">
    <location>
        <begin position="2453"/>
        <end position="2463"/>
    </location>
</feature>
<feature type="region of interest" description="Disordered" evidence="8">
    <location>
        <begin position="1026"/>
        <end position="1054"/>
    </location>
</feature>
<sequence length="3356" mass="377426">MFTQMRRHIEEVNLCVTVVQHTIPISPVDVACKDFNSEDSEETYYDSEEELHQFALDSALVGATQDPTPCETEQEPRSSTRRELFPAGGISIREPEDYIRLKSLECGPTNKGKGIMDKNDKSAKVGPSRAKNDDLEEVDSYRADVGRPPGNHVSPITNDVEETEIQRQNILFWGRAQDALNTILSDFSDDPILFGRDAPLVFNDGKGVGSAFFDVKYEGDKLFVGRVDSSDSFQVRHANQRHTRTIDQRYRDHRLATTQVIGELMQSRFLGIKRGPNAAVIKKFLLDEYHVSISYWKAWRAREVAMEKSLGSMAGSYALVPAYARLLQQANLGSLCFTEYDDEQNGPRRFKYQFIAFATSIKGYEYMRKVIVVDGTSMNGRYGGCFISACCQDGNFQIFPIAIGIVNSENDSAFEWFFQRLNVIAPDNLDLMFISNRHASIYTGLSKVYTQANHAACTVHLWRNVKHLYKPKSLCRLMSEAAIVDYITMYIVMCIGFSEWTRVHSKGRRFNIMDSNTCLGIPCAHAIQVAARLGVPTNSLTAIGYFNELVKLSYEEKIYPIHSVGGEVAPRIALGTTGEVHPPFFRRPPGRPRKIRILSRVQQIQFPEEVFTLLWCWPQQSLLPVHLFNCREQNRGFTREKLRRESETKMGDRGRGIPSRCRCGEDVVLRTSKTVKNPRRLFYACRCGEENGRGHLFRLTDEVLRITSFTSRTQTETDTMAAVVDEQVQLNNIGAGDAPRYHNQRNGIVPPLVQNNNFEIKNGLIAMVQSNKFHGLPMEDPLDHLDEFDRLCSLTKINRVSEDGFKPRLFPFSLGDKAHQWEKSLPQGSIPSWNSCTKAFLPKFFSNFRTARLRNDISASNGNFLNKDVEEGWELVENLAYSYGNYNEDYDRSIRTSSDSNEKHRREMKAMNEKLDKLLLVQQKHVHFQGDDETFQVQDGKTLQSEEVSYVQNQGGLSLPLTAAESTQALCFIQPSSGILQGQAAGAMDLAKKMAEIHNKVDCTFNDLNIKLEALTSKFCYMEGQTGSTSAPKVTGLPGKSIPTRRNTPPLTQSQSAMIKSCQLDISPTQSLSSQPDPGSHKDVRNSILERIKMYQDSEYECDANPSRATVKRSVQEKLEDPGSFTLPCSIGQLVFSNCLCDLGASVSRKPFGLLKDLPVMINGVEVPTDFVVLEMEAEPTDSLILGRPFLASAGAMIDVKDGRISLNLGKHIKLQFDIYETSQRSTVEEKIMAQPQPSNSITRPSTTSTPDLTQTETYTIAAVVDEQVQLNNIGAGDAPHYHNQRNGIVPPPVQNNNFEIKNGLIAMVQSNKFHGLPMEDPLDHLDEFDRLCSLTKINGVRLRDYGMIFPVSQRQNNETFYEAWERFKGYQTQCPHHGFSKSSLLSTFYRGVLPNIKMLLDTASNGNFLNKDVEEGWELKHVHFLGDDETFQVQDGETLQSKEVSYVQNQGGFNQGFNNFKQNHPNLSYRSTNVANTQDQVYPSQQQNQPKLFVPYNQVQGYVPKQQYQSNYQQQLPPSGFTQQQNQQSSPTPDSDLKNMLHQILQGQAGGAMDLAKKMAEIHNKVDCTFNDLNIKLEALTSKEYATAHAITICHDRELPTRHISNAITVASDVQEGEAYTQIKISVVGLDHSAGSRFQTQSYLDEKAAIIDRMKLDEMEAVMPLIEVLNLIPDPTKMKLEFTQYRPCDLTLIIADRSSRKPFGLLKDLPVMINGVEVPTDFVVLEMEAEPTDSLILGRPFLASAGAMIDVKDGRISLNLGKHIKLQFDIYETLQRSTVEEKIMAQPQPSNSITRPSTTSTPDLERVNPSWLWFYEMFIVSNGAAYVLFSKQAATWLSSFTCAGLSASGSCRSCMMILATIPKDASENSSAQLMRYVKHLVNNGVNSKEANLLTRDISPILLAKVKKDMSKRVVRSEHVSSIAKGQSTEKLPDPVECRSSLAYILHSGVVSEGEALSSAVHPDTSTRSQRRLGSPFCQIYSIVEEMRQSILQFYSITKMKESILTIILDRRGNQAVHFGSPPVYSIVEEKNQSILTADQHTRSQRPRSSLDHSFNQPTRPPPRPFDQSALNQITLPCGEFPEEYEPDFFPRRVNGTNDYWDVLIGEDKNATLADVSSKFQTLKGIEDPLKLPLALLLIIDGVLIANNQTHRPTFKYVKMLEDIDSFLAFPWGRESFLKTIQIMRPVRKNPSMVDSKRKRSRPGIKLEDPIQQFTNQMQQHSIAIYGFPLALQLLAYRNISGLLDKIPGYADERTFLNSSKTKVSTSTRGMKRKFELVDDDEAEDNDDEVADNDDEAEDIKLWMKSQLSSIRHEFAESVKKLRSENLNLLKKIRVVQSVKSYRSRPSTRHPSKKGGDNVLSDSVHDDDETVSEKNSEKIVDDQLWREISMETCKDSVCSPQKHLDETPSMKTYKDSVDSPQKHLDDSPSVILPKFISADSPELPLSDQPIYDTESKSRDEHLPSARPPTVFETATKPSPNDVTEEIKIPDLSLAENVDTLLDIVCKNISSSVVAPDEVRKESLVMIEWEPAMNPQDDKKKMIKKMMIKKKMMRLKAMMKRLAINLGNWCVDILDPNYQLNDDRQVEEFMAPIVVQIPYIINKFCQPRMSQVHGLAPFIWTRIKGIYVNERSGDYGPVSMKLIEIYATGGNTEKMALITDEIVNEFREKEADEDINGETENEAEVQAAEEPEGELELSGDEDAVQPKTKRQRGPTRMKDIAKDPNARVRVEYTMMGEPIGKGSVKLASYAGALVREHVPITIDRWTKIGEEIRTLLWKPVQARFELDEEYQKVAVLKQMGCLWRSWKSRQVTNFREAKTNQQRMNLRPKNVSPFEWRKFVKSKTNPEFKVISDSYKERRRNQIPHTCSRRGMVRLAEDMKTGSADPTEVTRLKVWVKSRTKKDGTPVNTNAAEKIVSDGTEIGLVCDGFEMNVIGNRLASDCVDWFVIVCDGLQKKAAEIRQSAEVGETSAARSVNQGSQPKCILIDWAGTDATVAEGCIISSDPDEIVNGSRLGPTDVKVLIDTTIVPEAYLWRPVVNMEIMEKAVGQMIAWPVAMCVSLEEKLNLEDIAQGPRPTYGNKCKLLDLSFNDVIVAEGRWQTKDQSALVNGLPLGPAAVKVFVDVILQPETFIWRPTMDVTYLEDCLQSFVAWPAHKVSYENTTDSAVQKAPLQSSQSTYPTASASKGKSAAASQQNGATEKSLGEKQQNGATKGKSGHNSSIQVSAAKGSESAGTIEKSLREKQPTVVPKSPVKKTQLASQTPLRRSPRQKTSEGLKANQKCKLMDISGKKRVVGAGRVHSIDQDQKVHHVRLGENAARVWVDVVNVDDAAVWRPSDEIEYMRVHLVHQLHGQRISW</sequence>
<dbReference type="InterPro" id="IPR058352">
    <property type="entry name" value="DUF8039"/>
</dbReference>
<keyword evidence="5" id="KW-0862">Zinc</keyword>
<dbReference type="Proteomes" id="UP000694240">
    <property type="component" value="Chromosome 2"/>
</dbReference>
<evidence type="ECO:0000256" key="6">
    <source>
        <dbReference type="PROSITE-ProRule" id="PRU01343"/>
    </source>
</evidence>
<dbReference type="Pfam" id="PF10551">
    <property type="entry name" value="MULE"/>
    <property type="match status" value="1"/>
</dbReference>
<accession>A0A8T2FIU3</accession>
<dbReference type="Pfam" id="PF02902">
    <property type="entry name" value="Peptidase_C48"/>
    <property type="match status" value="1"/>
</dbReference>
<evidence type="ECO:0000256" key="3">
    <source>
        <dbReference type="ARBA" id="ARBA00022771"/>
    </source>
</evidence>
<feature type="region of interest" description="Disordered" evidence="8">
    <location>
        <begin position="1231"/>
        <end position="1252"/>
    </location>
</feature>
<feature type="compositionally biased region" description="Polar residues" evidence="8">
    <location>
        <begin position="1236"/>
        <end position="1252"/>
    </location>
</feature>
<evidence type="ECO:0000259" key="9">
    <source>
        <dbReference type="PROSITE" id="PS51999"/>
    </source>
</evidence>
<gene>
    <name evidence="10" type="ORF">ISN45_At02g005540</name>
</gene>
<dbReference type="InterPro" id="IPR018289">
    <property type="entry name" value="MULE_transposase_dom"/>
</dbReference>
<dbReference type="EMBL" id="JAEFBK010000002">
    <property type="protein sequence ID" value="KAG7636027.1"/>
    <property type="molecule type" value="Genomic_DNA"/>
</dbReference>
<protein>
    <submittedName>
        <fullName evidence="10">Putative transposase Ptta/En/Spm plant</fullName>
    </submittedName>
</protein>
<feature type="compositionally biased region" description="Basic and acidic residues" evidence="8">
    <location>
        <begin position="114"/>
        <end position="123"/>
    </location>
</feature>
<feature type="region of interest" description="Disordered" evidence="8">
    <location>
        <begin position="1515"/>
        <end position="1538"/>
    </location>
</feature>
<dbReference type="Pfam" id="PF03017">
    <property type="entry name" value="Transposase_23"/>
    <property type="match status" value="1"/>
</dbReference>
<feature type="coiled-coil region" evidence="7">
    <location>
        <begin position="894"/>
        <end position="921"/>
    </location>
</feature>
<dbReference type="PROSITE" id="PS51999">
    <property type="entry name" value="ZF_GRF"/>
    <property type="match status" value="1"/>
</dbReference>
<dbReference type="Pfam" id="PF26133">
    <property type="entry name" value="DUF8039"/>
    <property type="match status" value="1"/>
</dbReference>
<feature type="compositionally biased region" description="Polar residues" evidence="8">
    <location>
        <begin position="1044"/>
        <end position="1054"/>
    </location>
</feature>
<evidence type="ECO:0000313" key="11">
    <source>
        <dbReference type="Proteomes" id="UP000694240"/>
    </source>
</evidence>
<dbReference type="CDD" id="cd00303">
    <property type="entry name" value="retropepsin_like"/>
    <property type="match status" value="1"/>
</dbReference>
<keyword evidence="2" id="KW-0479">Metal-binding</keyword>
<evidence type="ECO:0000256" key="7">
    <source>
        <dbReference type="SAM" id="Coils"/>
    </source>
</evidence>
<dbReference type="InterPro" id="IPR015410">
    <property type="entry name" value="DUF1985"/>
</dbReference>
<feature type="region of interest" description="Disordered" evidence="8">
    <location>
        <begin position="2275"/>
        <end position="2295"/>
    </location>
</feature>
<proteinExistence type="predicted"/>
<evidence type="ECO:0000256" key="4">
    <source>
        <dbReference type="ARBA" id="ARBA00022801"/>
    </source>
</evidence>
<keyword evidence="4" id="KW-0378">Hydrolase</keyword>
<dbReference type="Pfam" id="PF03004">
    <property type="entry name" value="Transposase_24"/>
    <property type="match status" value="1"/>
</dbReference>
<feature type="compositionally biased region" description="Low complexity" evidence="8">
    <location>
        <begin position="3181"/>
        <end position="3192"/>
    </location>
</feature>
<dbReference type="Pfam" id="PF09331">
    <property type="entry name" value="DUF1985"/>
    <property type="match status" value="1"/>
</dbReference>
<keyword evidence="1" id="KW-0645">Protease</keyword>
<feature type="region of interest" description="Disordered" evidence="8">
    <location>
        <begin position="110"/>
        <end position="134"/>
    </location>
</feature>
<feature type="region of interest" description="Disordered" evidence="8">
    <location>
        <begin position="2396"/>
        <end position="2482"/>
    </location>
</feature>
<evidence type="ECO:0000256" key="8">
    <source>
        <dbReference type="SAM" id="MobiDB-lite"/>
    </source>
</evidence>
<evidence type="ECO:0000313" key="10">
    <source>
        <dbReference type="EMBL" id="KAG7636027.1"/>
    </source>
</evidence>
<feature type="region of interest" description="Disordered" evidence="8">
    <location>
        <begin position="63"/>
        <end position="83"/>
    </location>
</feature>
<feature type="compositionally biased region" description="Basic and acidic residues" evidence="8">
    <location>
        <begin position="74"/>
        <end position="83"/>
    </location>
</feature>
<feature type="compositionally biased region" description="Basic and acidic residues" evidence="8">
    <location>
        <begin position="2402"/>
        <end position="2426"/>
    </location>
</feature>
<feature type="compositionally biased region" description="Acidic residues" evidence="8">
    <location>
        <begin position="2670"/>
        <end position="2702"/>
    </location>
</feature>
<dbReference type="InterPro" id="IPR010666">
    <property type="entry name" value="Znf_GRF"/>
</dbReference>
<feature type="compositionally biased region" description="Acidic residues" evidence="8">
    <location>
        <begin position="2278"/>
        <end position="2295"/>
    </location>
</feature>
<feature type="compositionally biased region" description="Polar residues" evidence="8">
    <location>
        <begin position="3193"/>
        <end position="3223"/>
    </location>
</feature>
<dbReference type="Pfam" id="PF03732">
    <property type="entry name" value="Retrotrans_gag"/>
    <property type="match status" value="2"/>
</dbReference>